<feature type="compositionally biased region" description="Pro residues" evidence="1">
    <location>
        <begin position="15"/>
        <end position="35"/>
    </location>
</feature>
<proteinExistence type="predicted"/>
<name>A0ABM5TH65_9ACTN</name>
<sequence length="74" mass="8240">MPRARAPLRPAAVPRRPPAPYPAPAPRLRPAPVVPAPRGRRRRCSAHRVTCLRPSRASPVRPLPPPRRPPRRSS</sequence>
<keyword evidence="3" id="KW-1185">Reference proteome</keyword>
<evidence type="ECO:0000313" key="2">
    <source>
        <dbReference type="EMBL" id="AKJ10306.1"/>
    </source>
</evidence>
<evidence type="ECO:0000313" key="3">
    <source>
        <dbReference type="Proteomes" id="UP000035366"/>
    </source>
</evidence>
<protein>
    <submittedName>
        <fullName evidence="2">Uncharacterized protein</fullName>
    </submittedName>
</protein>
<evidence type="ECO:0000256" key="1">
    <source>
        <dbReference type="SAM" id="MobiDB-lite"/>
    </source>
</evidence>
<dbReference type="Proteomes" id="UP000035366">
    <property type="component" value="Chromosome"/>
</dbReference>
<accession>A0ABM5TH65</accession>
<organism evidence="2 3">
    <name type="scientific">Streptomyces incarnatus</name>
    <dbReference type="NCBI Taxonomy" id="665007"/>
    <lineage>
        <taxon>Bacteria</taxon>
        <taxon>Bacillati</taxon>
        <taxon>Actinomycetota</taxon>
        <taxon>Actinomycetes</taxon>
        <taxon>Kitasatosporales</taxon>
        <taxon>Streptomycetaceae</taxon>
        <taxon>Streptomyces</taxon>
    </lineage>
</organism>
<reference evidence="2 3" key="1">
    <citation type="journal article" date="2015" name="ISME J.">
        <title>Draft Genome Sequence of Streptomyces incarnatus NRRL8089, which Produces the Nucleoside Antibiotic Sinefungin.</title>
        <authorList>
            <person name="Oshima K."/>
            <person name="Hattori M."/>
            <person name="Shimizu H."/>
            <person name="Fukuda K."/>
            <person name="Nemoto M."/>
            <person name="Inagaki K."/>
            <person name="Tamura T."/>
        </authorList>
    </citation>
    <scope>NUCLEOTIDE SEQUENCE [LARGE SCALE GENOMIC DNA]</scope>
    <source>
        <strain evidence="2 3">NRRL 8089</strain>
    </source>
</reference>
<gene>
    <name evidence="2" type="ORF">ABB07_09840</name>
</gene>
<feature type="compositionally biased region" description="Low complexity" evidence="1">
    <location>
        <begin position="1"/>
        <end position="14"/>
    </location>
</feature>
<feature type="region of interest" description="Disordered" evidence="1">
    <location>
        <begin position="1"/>
        <end position="74"/>
    </location>
</feature>
<dbReference type="EMBL" id="CP011497">
    <property type="protein sequence ID" value="AKJ10306.1"/>
    <property type="molecule type" value="Genomic_DNA"/>
</dbReference>